<dbReference type="Pfam" id="PF01381">
    <property type="entry name" value="HTH_3"/>
    <property type="match status" value="1"/>
</dbReference>
<dbReference type="SUPFAM" id="SSF47413">
    <property type="entry name" value="lambda repressor-like DNA-binding domains"/>
    <property type="match status" value="1"/>
</dbReference>
<comment type="similarity">
    <text evidence="1">Belongs to the short-chain fatty acyl-CoA assimilation regulator (ScfR) family.</text>
</comment>
<gene>
    <name evidence="3" type="ORF">KZC51_02270</name>
</gene>
<feature type="domain" description="HTH cro/C1-type" evidence="2">
    <location>
        <begin position="19"/>
        <end position="69"/>
    </location>
</feature>
<evidence type="ECO:0000256" key="1">
    <source>
        <dbReference type="ARBA" id="ARBA00007227"/>
    </source>
</evidence>
<dbReference type="PANTHER" id="PTHR43236">
    <property type="entry name" value="ANTITOXIN HIGA1"/>
    <property type="match status" value="1"/>
</dbReference>
<dbReference type="InterPro" id="IPR001387">
    <property type="entry name" value="Cro/C1-type_HTH"/>
</dbReference>
<comment type="caution">
    <text evidence="3">The sequence shown here is derived from an EMBL/GenBank/DDBJ whole genome shotgun (WGS) entry which is preliminary data.</text>
</comment>
<dbReference type="PANTHER" id="PTHR43236:SF1">
    <property type="entry name" value="BLL7220 PROTEIN"/>
    <property type="match status" value="1"/>
</dbReference>
<keyword evidence="4" id="KW-1185">Reference proteome</keyword>
<accession>A0ABT0FB25</accession>
<organism evidence="3 4">
    <name type="scientific">Microbacterium croceum</name>
    <dbReference type="NCBI Taxonomy" id="2851645"/>
    <lineage>
        <taxon>Bacteria</taxon>
        <taxon>Bacillati</taxon>
        <taxon>Actinomycetota</taxon>
        <taxon>Actinomycetes</taxon>
        <taxon>Micrococcales</taxon>
        <taxon>Microbacteriaceae</taxon>
        <taxon>Microbacterium</taxon>
    </lineage>
</organism>
<sequence>MADFASDRRTGRVMLGTVRVARGLTQGALAAATGISQAVLSKAEAGLVELDAERLETLSAVLRVPPVLLTLPVDEGAAPYVFHRKRSTLPLSVANRLRAELELLHLQVAGLVAGSTPVRLVRHPLPPDGFDTPEEIAREVRASIGVVSGPVADLVGALEAAGVVVAKRSLGSERIDALVSWPEGQRPVVLLGDHIPPDRQRFSLAHELAHAVMHQVPSEDQESEADRFAAEFLMPAKDVRPDLAAAPVTIPGLARLKSKWRVSIAALLRRAVDLDVISEGRYRQLNIELSRAGYRSVEPVAIAEEHPRLIGRVVRQRLNDGEAVEELARDAFLDQDEFEDLYVRSSA</sequence>
<name>A0ABT0FB25_9MICO</name>
<dbReference type="Gene3D" id="1.10.260.40">
    <property type="entry name" value="lambda repressor-like DNA-binding domains"/>
    <property type="match status" value="1"/>
</dbReference>
<dbReference type="InterPro" id="IPR052345">
    <property type="entry name" value="Rad_response_metalloprotease"/>
</dbReference>
<dbReference type="InterPro" id="IPR010359">
    <property type="entry name" value="IrrE_HExxH"/>
</dbReference>
<proteinExistence type="inferred from homology"/>
<dbReference type="RefSeq" id="WP_247628402.1">
    <property type="nucleotide sequence ID" value="NZ_JAHWXN010000001.1"/>
</dbReference>
<dbReference type="InterPro" id="IPR010982">
    <property type="entry name" value="Lambda_DNA-bd_dom_sf"/>
</dbReference>
<dbReference type="Pfam" id="PF06114">
    <property type="entry name" value="Peptidase_M78"/>
    <property type="match status" value="1"/>
</dbReference>
<evidence type="ECO:0000313" key="4">
    <source>
        <dbReference type="Proteomes" id="UP001300096"/>
    </source>
</evidence>
<dbReference type="CDD" id="cd00093">
    <property type="entry name" value="HTH_XRE"/>
    <property type="match status" value="1"/>
</dbReference>
<dbReference type="Proteomes" id="UP001300096">
    <property type="component" value="Unassembled WGS sequence"/>
</dbReference>
<dbReference type="SMART" id="SM00530">
    <property type="entry name" value="HTH_XRE"/>
    <property type="match status" value="1"/>
</dbReference>
<evidence type="ECO:0000313" key="3">
    <source>
        <dbReference type="EMBL" id="MCK2034951.1"/>
    </source>
</evidence>
<dbReference type="EMBL" id="JAHWXN010000001">
    <property type="protein sequence ID" value="MCK2034951.1"/>
    <property type="molecule type" value="Genomic_DNA"/>
</dbReference>
<protein>
    <submittedName>
        <fullName evidence="3">ImmA/IrrE family metallo-endopeptidase</fullName>
    </submittedName>
</protein>
<evidence type="ECO:0000259" key="2">
    <source>
        <dbReference type="PROSITE" id="PS50943"/>
    </source>
</evidence>
<dbReference type="PROSITE" id="PS50943">
    <property type="entry name" value="HTH_CROC1"/>
    <property type="match status" value="1"/>
</dbReference>
<reference evidence="3 4" key="1">
    <citation type="submission" date="2021-06" db="EMBL/GenBank/DDBJ databases">
        <title>Genome-based taxonomic framework of Microbacterium strains isolated from marine environment, the description of four new species and reclassification of four preexisting species.</title>
        <authorList>
            <person name="Lee S.D."/>
            <person name="Kim S.-M."/>
            <person name="Byeon Y.-S."/>
            <person name="Yang H.L."/>
            <person name="Kim I.S."/>
        </authorList>
    </citation>
    <scope>NUCLEOTIDE SEQUENCE [LARGE SCALE GENOMIC DNA]</scope>
    <source>
        <strain evidence="3 4">SSW1-49</strain>
    </source>
</reference>
<dbReference type="Gene3D" id="1.10.10.2910">
    <property type="match status" value="1"/>
</dbReference>